<accession>A0ACB8T401</accession>
<evidence type="ECO:0000313" key="1">
    <source>
        <dbReference type="EMBL" id="KAI0063579.1"/>
    </source>
</evidence>
<comment type="caution">
    <text evidence="1">The sequence shown here is derived from an EMBL/GenBank/DDBJ whole genome shotgun (WGS) entry which is preliminary data.</text>
</comment>
<reference evidence="1" key="2">
    <citation type="journal article" date="2022" name="New Phytol.">
        <title>Evolutionary transition to the ectomycorrhizal habit in the genomes of a hyperdiverse lineage of mushroom-forming fungi.</title>
        <authorList>
            <person name="Looney B."/>
            <person name="Miyauchi S."/>
            <person name="Morin E."/>
            <person name="Drula E."/>
            <person name="Courty P.E."/>
            <person name="Kohler A."/>
            <person name="Kuo A."/>
            <person name="LaButti K."/>
            <person name="Pangilinan J."/>
            <person name="Lipzen A."/>
            <person name="Riley R."/>
            <person name="Andreopoulos W."/>
            <person name="He G."/>
            <person name="Johnson J."/>
            <person name="Nolan M."/>
            <person name="Tritt A."/>
            <person name="Barry K.W."/>
            <person name="Grigoriev I.V."/>
            <person name="Nagy L.G."/>
            <person name="Hibbett D."/>
            <person name="Henrissat B."/>
            <person name="Matheny P.B."/>
            <person name="Labbe J."/>
            <person name="Martin F.M."/>
        </authorList>
    </citation>
    <scope>NUCLEOTIDE SEQUENCE</scope>
    <source>
        <strain evidence="1">HHB10654</strain>
    </source>
</reference>
<proteinExistence type="predicted"/>
<gene>
    <name evidence="1" type="ORF">BV25DRAFT_385006</name>
</gene>
<dbReference type="Proteomes" id="UP000814140">
    <property type="component" value="Unassembled WGS sequence"/>
</dbReference>
<keyword evidence="2" id="KW-1185">Reference proteome</keyword>
<dbReference type="EMBL" id="MU277202">
    <property type="protein sequence ID" value="KAI0063579.1"/>
    <property type="molecule type" value="Genomic_DNA"/>
</dbReference>
<organism evidence="1 2">
    <name type="scientific">Artomyces pyxidatus</name>
    <dbReference type="NCBI Taxonomy" id="48021"/>
    <lineage>
        <taxon>Eukaryota</taxon>
        <taxon>Fungi</taxon>
        <taxon>Dikarya</taxon>
        <taxon>Basidiomycota</taxon>
        <taxon>Agaricomycotina</taxon>
        <taxon>Agaricomycetes</taxon>
        <taxon>Russulales</taxon>
        <taxon>Auriscalpiaceae</taxon>
        <taxon>Artomyces</taxon>
    </lineage>
</organism>
<name>A0ACB8T401_9AGAM</name>
<evidence type="ECO:0000313" key="2">
    <source>
        <dbReference type="Proteomes" id="UP000814140"/>
    </source>
</evidence>
<protein>
    <submittedName>
        <fullName evidence="1">Uncharacterized protein</fullName>
    </submittedName>
</protein>
<sequence length="468" mass="51767">MEAAQNVEKRLSDGASLSGGTEQGDVASSTKPTVQPATPDLPWFTEGYWSSDTATAMARKIYTKIMLIFTLLIIITVLTVLPIYWGALWQTTTHVHNLHGWVVDFDGGAIGQAISQAVLSTNGPSDTMTWSAVSPDQFPNGMSDVENDIVQQKSWAIITINPNATATLQAALARIDSSYVSNASVTAFAAEARSENAFKNVIHLNIEAILDQATAGFNAQYLDQLADSDQSLHALAKGAPVLLTQPVSYTVNNVRPFDVPVAAAVDFVGLIYLLILSFVVTMVNYAARVDVTHIEDRLTFPALMGMRILNPIIAYFVISLFYGLLSVAFQVPFNRTFGHSGFLVYWMMSWFAMAALGLAVESMITILTPRFVPFFLLLWIITNVSVCYFPPELLPGVYRYAYAMPFFNVQQAVRTIIFNTKNQLGLNFGVQLIWIAVSLCTITGFQYYKRYGKIRERQRLLSANMEKP</sequence>
<reference evidence="1" key="1">
    <citation type="submission" date="2021-03" db="EMBL/GenBank/DDBJ databases">
        <authorList>
            <consortium name="DOE Joint Genome Institute"/>
            <person name="Ahrendt S."/>
            <person name="Looney B.P."/>
            <person name="Miyauchi S."/>
            <person name="Morin E."/>
            <person name="Drula E."/>
            <person name="Courty P.E."/>
            <person name="Chicoki N."/>
            <person name="Fauchery L."/>
            <person name="Kohler A."/>
            <person name="Kuo A."/>
            <person name="Labutti K."/>
            <person name="Pangilinan J."/>
            <person name="Lipzen A."/>
            <person name="Riley R."/>
            <person name="Andreopoulos W."/>
            <person name="He G."/>
            <person name="Johnson J."/>
            <person name="Barry K.W."/>
            <person name="Grigoriev I.V."/>
            <person name="Nagy L."/>
            <person name="Hibbett D."/>
            <person name="Henrissat B."/>
            <person name="Matheny P.B."/>
            <person name="Labbe J."/>
            <person name="Martin F."/>
        </authorList>
    </citation>
    <scope>NUCLEOTIDE SEQUENCE</scope>
    <source>
        <strain evidence="1">HHB10654</strain>
    </source>
</reference>